<name>A0ABR1WX40_9PEZI</name>
<feature type="compositionally biased region" description="Basic residues" evidence="1">
    <location>
        <begin position="59"/>
        <end position="72"/>
    </location>
</feature>
<feature type="compositionally biased region" description="Low complexity" evidence="1">
    <location>
        <begin position="42"/>
        <end position="58"/>
    </location>
</feature>
<evidence type="ECO:0000313" key="4">
    <source>
        <dbReference type="Proteomes" id="UP001433268"/>
    </source>
</evidence>
<feature type="domain" description="DUF6604" evidence="2">
    <location>
        <begin position="13"/>
        <end position="317"/>
    </location>
</feature>
<proteinExistence type="predicted"/>
<evidence type="ECO:0000313" key="3">
    <source>
        <dbReference type="EMBL" id="KAK8087729.1"/>
    </source>
</evidence>
<evidence type="ECO:0000259" key="2">
    <source>
        <dbReference type="Pfam" id="PF20253"/>
    </source>
</evidence>
<gene>
    <name evidence="3" type="ORF">PG997_002690</name>
</gene>
<dbReference type="GeneID" id="92040065"/>
<evidence type="ECO:0000256" key="1">
    <source>
        <dbReference type="SAM" id="MobiDB-lite"/>
    </source>
</evidence>
<accession>A0ABR1WX40</accession>
<feature type="compositionally biased region" description="Basic and acidic residues" evidence="1">
    <location>
        <begin position="91"/>
        <end position="100"/>
    </location>
</feature>
<sequence length="779" mass="87413">MALPDWLRSKYYQYKNDTSIIASWIANTAMSLGYEDAKPNGASSSTSSSRAPASSSGRPKGKGRKGGGKGRTVKQAPSIPSAAEILAAAEEMGRKAEAERAPPPSSSRSTNAKSNNAPSYVLQIKEFIPMAQHIVKADADPAIEVPSSLSAALSRVIWARKAFAKQMGSRADRKHSYFVQVLERVQDALKPLLSGSDGLAMSDVKKSVEEDVEMKPKARSSIFDFLEVYEPSEEFLNAPDVVLPERHDATYQVEELDEGEEAIFAYMALLADLAKLRAEVNTLWDRYSAKELDLAAVSVATNAAMEFARNIEDDIAPLLKKAGGPELVAQNVHLALCEALGRPFLAKKHPKDDFNYDAYDVGHDWTFFNAALFTRTHWQGNAPKSLSQYNGMWGWYDERREFVPKTNKAKWLQQKNAMAEFLSDNLPVEDELIRGMRRIRETQVTPVSYAFAVQLYLDILENQRLSAGGVDRAFTEMKETIVRIKRSLSTIPASSKARQRALRVVMLWEQDPIHQARTMLHKEELLERPKNKAWTFLRHHPMYCGLWVHYMRTRFHAEGNVYSAVPGAVMAVGQLYHAIRQEKGLPDYLRWEDMETFRQMQGNSTFFVGDPPTSPEGYIKNFMLTMGMSTTNWAPNKRTNKVDLSQATRRNMKFKGWTSLLMQERYRENRPMSTEVVTDILQKAKDRNETPGSKNGKGKAANGTHDVSPTDLVRQLADQIHAEIPELTFDYFALHEACWALLKDLKRGFEQLVGPGAMAVVIPQEDKLPHTSSATPSAA</sequence>
<organism evidence="3 4">
    <name type="scientific">Apiospora hydei</name>
    <dbReference type="NCBI Taxonomy" id="1337664"/>
    <lineage>
        <taxon>Eukaryota</taxon>
        <taxon>Fungi</taxon>
        <taxon>Dikarya</taxon>
        <taxon>Ascomycota</taxon>
        <taxon>Pezizomycotina</taxon>
        <taxon>Sordariomycetes</taxon>
        <taxon>Xylariomycetidae</taxon>
        <taxon>Amphisphaeriales</taxon>
        <taxon>Apiosporaceae</taxon>
        <taxon>Apiospora</taxon>
    </lineage>
</organism>
<dbReference type="RefSeq" id="XP_066670623.1">
    <property type="nucleotide sequence ID" value="XM_066807005.1"/>
</dbReference>
<dbReference type="Proteomes" id="UP001433268">
    <property type="component" value="Unassembled WGS sequence"/>
</dbReference>
<keyword evidence="4" id="KW-1185">Reference proteome</keyword>
<dbReference type="InterPro" id="IPR046539">
    <property type="entry name" value="DUF6604"/>
</dbReference>
<protein>
    <recommendedName>
        <fullName evidence="2">DUF6604 domain-containing protein</fullName>
    </recommendedName>
</protein>
<dbReference type="Pfam" id="PF20253">
    <property type="entry name" value="DUF6604"/>
    <property type="match status" value="1"/>
</dbReference>
<comment type="caution">
    <text evidence="3">The sequence shown here is derived from an EMBL/GenBank/DDBJ whole genome shotgun (WGS) entry which is preliminary data.</text>
</comment>
<dbReference type="PANTHER" id="PTHR38795">
    <property type="entry name" value="DUF6604 DOMAIN-CONTAINING PROTEIN"/>
    <property type="match status" value="1"/>
</dbReference>
<feature type="region of interest" description="Disordered" evidence="1">
    <location>
        <begin position="683"/>
        <end position="708"/>
    </location>
</feature>
<dbReference type="PANTHER" id="PTHR38795:SF1">
    <property type="entry name" value="DUF6604 DOMAIN-CONTAINING PROTEIN"/>
    <property type="match status" value="1"/>
</dbReference>
<feature type="region of interest" description="Disordered" evidence="1">
    <location>
        <begin position="35"/>
        <end position="116"/>
    </location>
</feature>
<reference evidence="3 4" key="1">
    <citation type="submission" date="2023-01" db="EMBL/GenBank/DDBJ databases">
        <title>Analysis of 21 Apiospora genomes using comparative genomics revels a genus with tremendous synthesis potential of carbohydrate active enzymes and secondary metabolites.</title>
        <authorList>
            <person name="Sorensen T."/>
        </authorList>
    </citation>
    <scope>NUCLEOTIDE SEQUENCE [LARGE SCALE GENOMIC DNA]</scope>
    <source>
        <strain evidence="3 4">CBS 114990</strain>
    </source>
</reference>
<dbReference type="EMBL" id="JAQQWN010000004">
    <property type="protein sequence ID" value="KAK8087729.1"/>
    <property type="molecule type" value="Genomic_DNA"/>
</dbReference>